<proteinExistence type="predicted"/>
<dbReference type="AlphaFoldDB" id="A0A0D8Y633"/>
<evidence type="ECO:0000313" key="3">
    <source>
        <dbReference type="Proteomes" id="UP000053766"/>
    </source>
</evidence>
<protein>
    <recommendedName>
        <fullName evidence="4">Phospholipase A2</fullName>
    </recommendedName>
</protein>
<accession>A0A0D8Y633</accession>
<evidence type="ECO:0008006" key="4">
    <source>
        <dbReference type="Google" id="ProtNLM"/>
    </source>
</evidence>
<feature type="chain" id="PRO_5002336419" description="Phospholipase A2" evidence="1">
    <location>
        <begin position="25"/>
        <end position="249"/>
    </location>
</feature>
<evidence type="ECO:0000313" key="2">
    <source>
        <dbReference type="EMBL" id="KJH52298.1"/>
    </source>
</evidence>
<evidence type="ECO:0000256" key="1">
    <source>
        <dbReference type="SAM" id="SignalP"/>
    </source>
</evidence>
<dbReference type="InterPro" id="IPR036444">
    <property type="entry name" value="PLipase_A2_dom_sf"/>
</dbReference>
<dbReference type="GO" id="GO:0006644">
    <property type="term" value="P:phospholipid metabolic process"/>
    <property type="evidence" value="ECO:0007669"/>
    <property type="project" value="InterPro"/>
</dbReference>
<dbReference type="GO" id="GO:0004623">
    <property type="term" value="F:phospholipase A2 activity"/>
    <property type="evidence" value="ECO:0007669"/>
    <property type="project" value="InterPro"/>
</dbReference>
<dbReference type="PANTHER" id="PTHR34228:SF6">
    <property type="entry name" value="PHOSPHOLIPASE A2"/>
    <property type="match status" value="1"/>
</dbReference>
<name>A0A0D8Y633_DICVI</name>
<reference evidence="3" key="2">
    <citation type="journal article" date="2016" name="Sci. Rep.">
        <title>Dictyocaulus viviparus genome, variome and transcriptome elucidate lungworm biology and support future intervention.</title>
        <authorList>
            <person name="McNulty S.N."/>
            <person name="Strube C."/>
            <person name="Rosa B.A."/>
            <person name="Martin J.C."/>
            <person name="Tyagi R."/>
            <person name="Choi Y.J."/>
            <person name="Wang Q."/>
            <person name="Hallsworth Pepin K."/>
            <person name="Zhang X."/>
            <person name="Ozersky P."/>
            <person name="Wilson R.K."/>
            <person name="Sternberg P.W."/>
            <person name="Gasser R.B."/>
            <person name="Mitreva M."/>
        </authorList>
    </citation>
    <scope>NUCLEOTIDE SEQUENCE [LARGE SCALE GENOMIC DNA]</scope>
    <source>
        <strain evidence="3">HannoverDv2000</strain>
    </source>
</reference>
<dbReference type="SUPFAM" id="SSF48619">
    <property type="entry name" value="Phospholipase A2, PLA2"/>
    <property type="match status" value="1"/>
</dbReference>
<dbReference type="InterPro" id="IPR053322">
    <property type="entry name" value="PLA2-like"/>
</dbReference>
<dbReference type="Proteomes" id="UP000053766">
    <property type="component" value="Unassembled WGS sequence"/>
</dbReference>
<dbReference type="PANTHER" id="PTHR34228">
    <property type="entry name" value="PROTEIN CBG09474-RELATED"/>
    <property type="match status" value="1"/>
</dbReference>
<feature type="signal peptide" evidence="1">
    <location>
        <begin position="1"/>
        <end position="24"/>
    </location>
</feature>
<keyword evidence="3" id="KW-1185">Reference proteome</keyword>
<dbReference type="OrthoDB" id="5869656at2759"/>
<sequence>MTSILECQVGVTITLLTILTVTLGRVQFEDWHCGSNEFTRRMWFDSITKNCEEEIMLLVNHCCVVHDECYTHQLGQDKCDKKFCECNRRSADLKANCRDLLEASCSLVQIFGFGAYHNSANYSEPDDLVKYTLHSTSLKDRYIGIYGQCPKVNATLSSCALQHNLCQESAMKCADSLSVCLHDAASMDGSVLCENAVEEICDATFNGSSLYHVKQQRPSIKISELLGQAITMKIYNRRSHLSAVILLSF</sequence>
<reference evidence="2 3" key="1">
    <citation type="submission" date="2013-11" db="EMBL/GenBank/DDBJ databases">
        <title>Draft genome of the bovine lungworm Dictyocaulus viviparus.</title>
        <authorList>
            <person name="Mitreva M."/>
        </authorList>
    </citation>
    <scope>NUCLEOTIDE SEQUENCE [LARGE SCALE GENOMIC DNA]</scope>
    <source>
        <strain evidence="2 3">HannoverDv2000</strain>
    </source>
</reference>
<gene>
    <name evidence="2" type="ORF">DICVIV_01500</name>
</gene>
<keyword evidence="1" id="KW-0732">Signal</keyword>
<dbReference type="EMBL" id="KN716167">
    <property type="protein sequence ID" value="KJH52298.1"/>
    <property type="molecule type" value="Genomic_DNA"/>
</dbReference>
<dbReference type="GO" id="GO:0050482">
    <property type="term" value="P:arachidonate secretion"/>
    <property type="evidence" value="ECO:0007669"/>
    <property type="project" value="InterPro"/>
</dbReference>
<organism evidence="2 3">
    <name type="scientific">Dictyocaulus viviparus</name>
    <name type="common">Bovine lungworm</name>
    <dbReference type="NCBI Taxonomy" id="29172"/>
    <lineage>
        <taxon>Eukaryota</taxon>
        <taxon>Metazoa</taxon>
        <taxon>Ecdysozoa</taxon>
        <taxon>Nematoda</taxon>
        <taxon>Chromadorea</taxon>
        <taxon>Rhabditida</taxon>
        <taxon>Rhabditina</taxon>
        <taxon>Rhabditomorpha</taxon>
        <taxon>Strongyloidea</taxon>
        <taxon>Metastrongylidae</taxon>
        <taxon>Dictyocaulus</taxon>
    </lineage>
</organism>